<dbReference type="SUPFAM" id="SSF54427">
    <property type="entry name" value="NTF2-like"/>
    <property type="match status" value="1"/>
</dbReference>
<reference evidence="2 3" key="1">
    <citation type="submission" date="2024-05" db="EMBL/GenBank/DDBJ databases">
        <authorList>
            <person name="Liu Q."/>
            <person name="Xin Y.-H."/>
        </authorList>
    </citation>
    <scope>NUCLEOTIDE SEQUENCE [LARGE SCALE GENOMIC DNA]</scope>
    <source>
        <strain evidence="2 3">CGMCC 1.10181</strain>
    </source>
</reference>
<feature type="domain" description="DUF4440" evidence="1">
    <location>
        <begin position="34"/>
        <end position="142"/>
    </location>
</feature>
<protein>
    <submittedName>
        <fullName evidence="2">SgcJ/EcaC family oxidoreductase</fullName>
    </submittedName>
</protein>
<dbReference type="Gene3D" id="3.10.450.50">
    <property type="match status" value="1"/>
</dbReference>
<dbReference type="Proteomes" id="UP001419910">
    <property type="component" value="Unassembled WGS sequence"/>
</dbReference>
<dbReference type="EMBL" id="JBDIME010000011">
    <property type="protein sequence ID" value="MEN2790721.1"/>
    <property type="molecule type" value="Genomic_DNA"/>
</dbReference>
<comment type="caution">
    <text evidence="2">The sequence shown here is derived from an EMBL/GenBank/DDBJ whole genome shotgun (WGS) entry which is preliminary data.</text>
</comment>
<name>A0ABU9Y4L4_9SPHN</name>
<keyword evidence="3" id="KW-1185">Reference proteome</keyword>
<evidence type="ECO:0000313" key="3">
    <source>
        <dbReference type="Proteomes" id="UP001419910"/>
    </source>
</evidence>
<evidence type="ECO:0000259" key="1">
    <source>
        <dbReference type="Pfam" id="PF14534"/>
    </source>
</evidence>
<dbReference type="Pfam" id="PF14534">
    <property type="entry name" value="DUF4440"/>
    <property type="match status" value="1"/>
</dbReference>
<accession>A0ABU9Y4L4</accession>
<organism evidence="2 3">
    <name type="scientific">Sphingomonas oligophenolica</name>
    <dbReference type="NCBI Taxonomy" id="301154"/>
    <lineage>
        <taxon>Bacteria</taxon>
        <taxon>Pseudomonadati</taxon>
        <taxon>Pseudomonadota</taxon>
        <taxon>Alphaproteobacteria</taxon>
        <taxon>Sphingomonadales</taxon>
        <taxon>Sphingomonadaceae</taxon>
        <taxon>Sphingomonas</taxon>
    </lineage>
</organism>
<dbReference type="InterPro" id="IPR011944">
    <property type="entry name" value="Steroid_delta5-4_isomerase"/>
</dbReference>
<evidence type="ECO:0000313" key="2">
    <source>
        <dbReference type="EMBL" id="MEN2790721.1"/>
    </source>
</evidence>
<dbReference type="InterPro" id="IPR027843">
    <property type="entry name" value="DUF4440"/>
</dbReference>
<proteinExistence type="predicted"/>
<dbReference type="InterPro" id="IPR032710">
    <property type="entry name" value="NTF2-like_dom_sf"/>
</dbReference>
<sequence>MALGLMLAAPAIAGAQSGKPTAAMATMMQNGVAAALKDSAAGWNAGNLDRFVAIYAPDATFVTPGGLVQGRAAIAEHYRPSFTGGTNKRGTLSFETLGSRVISPAHLLLWARWTLTPADPAAKAETGMTTLLFEHRPEGWRIISDHSS</sequence>
<dbReference type="NCBIfam" id="TIGR02246">
    <property type="entry name" value="SgcJ/EcaC family oxidoreductase"/>
    <property type="match status" value="1"/>
</dbReference>
<dbReference type="RefSeq" id="WP_345840456.1">
    <property type="nucleotide sequence ID" value="NZ_JBDIME010000011.1"/>
</dbReference>
<gene>
    <name evidence="2" type="ORF">ABC974_13865</name>
</gene>